<organism evidence="1 2">
    <name type="scientific">Clonorchis sinensis</name>
    <name type="common">Chinese liver fluke</name>
    <dbReference type="NCBI Taxonomy" id="79923"/>
    <lineage>
        <taxon>Eukaryota</taxon>
        <taxon>Metazoa</taxon>
        <taxon>Spiralia</taxon>
        <taxon>Lophotrochozoa</taxon>
        <taxon>Platyhelminthes</taxon>
        <taxon>Trematoda</taxon>
        <taxon>Digenea</taxon>
        <taxon>Opisthorchiida</taxon>
        <taxon>Opisthorchiata</taxon>
        <taxon>Opisthorchiidae</taxon>
        <taxon>Clonorchis</taxon>
    </lineage>
</organism>
<keyword evidence="2" id="KW-1185">Reference proteome</keyword>
<gene>
    <name evidence="1" type="ORF">CSKR_106990</name>
</gene>
<proteinExistence type="predicted"/>
<name>A0A419Q5Z0_CLOSI</name>
<evidence type="ECO:0000313" key="2">
    <source>
        <dbReference type="Proteomes" id="UP000286415"/>
    </source>
</evidence>
<dbReference type="EMBL" id="NIRI02000013">
    <property type="protein sequence ID" value="KAG5453162.1"/>
    <property type="molecule type" value="Genomic_DNA"/>
</dbReference>
<evidence type="ECO:0000313" key="1">
    <source>
        <dbReference type="EMBL" id="KAG5453162.1"/>
    </source>
</evidence>
<feature type="non-terminal residue" evidence="1">
    <location>
        <position position="1"/>
    </location>
</feature>
<sequence>LGNLAVSQSSFFLLVAWQLGTERVLQPKDVSVHHESSRSAVRPFRCLAAMPPKGSTRAGILPGCPSLDRGSREAEAGVEPRTFRSVNPRSNHLGHLAPAVATARRTASALATFIIVIIIKDSNISVDTDASMPYNHKVRPITCKALE</sequence>
<dbReference type="Proteomes" id="UP000286415">
    <property type="component" value="Unassembled WGS sequence"/>
</dbReference>
<dbReference type="InParanoid" id="A0A419Q5Z0"/>
<accession>A0A419Q5Z0</accession>
<comment type="caution">
    <text evidence="1">The sequence shown here is derived from an EMBL/GenBank/DDBJ whole genome shotgun (WGS) entry which is preliminary data.</text>
</comment>
<reference evidence="1 2" key="1">
    <citation type="journal article" date="2018" name="Biotechnol. Adv.">
        <title>Improved genomic resources and new bioinformatic workflow for the carcinogenic parasite Clonorchis sinensis: Biotechnological implications.</title>
        <authorList>
            <person name="Wang D."/>
            <person name="Korhonen P.K."/>
            <person name="Gasser R.B."/>
            <person name="Young N.D."/>
        </authorList>
    </citation>
    <scope>NUCLEOTIDE SEQUENCE [LARGE SCALE GENOMIC DNA]</scope>
    <source>
        <strain evidence="1">Cs-k2</strain>
    </source>
</reference>
<reference evidence="1 2" key="2">
    <citation type="journal article" date="2021" name="Genomics">
        <title>High-quality reference genome for Clonorchis sinensis.</title>
        <authorList>
            <person name="Young N.D."/>
            <person name="Stroehlein A.J."/>
            <person name="Kinkar L."/>
            <person name="Wang T."/>
            <person name="Sohn W.M."/>
            <person name="Chang B.C.H."/>
            <person name="Kaur P."/>
            <person name="Weisz D."/>
            <person name="Dudchenko O."/>
            <person name="Aiden E.L."/>
            <person name="Korhonen P.K."/>
            <person name="Gasser R.B."/>
        </authorList>
    </citation>
    <scope>NUCLEOTIDE SEQUENCE [LARGE SCALE GENOMIC DNA]</scope>
    <source>
        <strain evidence="1">Cs-k2</strain>
    </source>
</reference>
<dbReference type="AlphaFoldDB" id="A0A419Q5Z0"/>
<protein>
    <submittedName>
        <fullName evidence="1">Uncharacterized protein</fullName>
    </submittedName>
</protein>